<dbReference type="EC" id="1.-.-.-" evidence="9"/>
<dbReference type="Gene3D" id="2.40.30.10">
    <property type="entry name" value="Translation factors"/>
    <property type="match status" value="1"/>
</dbReference>
<keyword evidence="3" id="KW-0479">Metal-binding</keyword>
<keyword evidence="4 9" id="KW-0560">Oxidoreductase</keyword>
<keyword evidence="6" id="KW-0411">Iron-sulfur</keyword>
<dbReference type="GO" id="GO:0051213">
    <property type="term" value="F:dioxygenase activity"/>
    <property type="evidence" value="ECO:0007669"/>
    <property type="project" value="UniProtKB-KW"/>
</dbReference>
<evidence type="ECO:0000313" key="9">
    <source>
        <dbReference type="EMBL" id="CAE6858329.1"/>
    </source>
</evidence>
<keyword evidence="2" id="KW-0001">2Fe-2S</keyword>
<protein>
    <submittedName>
        <fullName evidence="9">Phenoxybenzoate dioxygenase subunit beta</fullName>
        <ecNumber evidence="9">1.-.-.-</ecNumber>
    </submittedName>
</protein>
<dbReference type="SUPFAM" id="SSF54292">
    <property type="entry name" value="2Fe-2S ferredoxin-like"/>
    <property type="match status" value="1"/>
</dbReference>
<keyword evidence="9" id="KW-0223">Dioxygenase</keyword>
<dbReference type="SUPFAM" id="SSF63380">
    <property type="entry name" value="Riboflavin synthase domain-like"/>
    <property type="match status" value="1"/>
</dbReference>
<dbReference type="PANTHER" id="PTHR47354:SF1">
    <property type="entry name" value="CARNITINE MONOOXYGENASE REDUCTASE SUBUNIT"/>
    <property type="match status" value="1"/>
</dbReference>
<dbReference type="Proteomes" id="UP000674425">
    <property type="component" value="Unassembled WGS sequence"/>
</dbReference>
<evidence type="ECO:0000259" key="7">
    <source>
        <dbReference type="PROSITE" id="PS51085"/>
    </source>
</evidence>
<dbReference type="PANTHER" id="PTHR47354">
    <property type="entry name" value="NADH OXIDOREDUCTASE HCR"/>
    <property type="match status" value="1"/>
</dbReference>
<dbReference type="InterPro" id="IPR001041">
    <property type="entry name" value="2Fe-2S_ferredoxin-type"/>
</dbReference>
<reference evidence="9 10" key="1">
    <citation type="submission" date="2021-02" db="EMBL/GenBank/DDBJ databases">
        <authorList>
            <person name="Vanwijnsberghe S."/>
        </authorList>
    </citation>
    <scope>NUCLEOTIDE SEQUENCE [LARGE SCALE GENOMIC DNA]</scope>
    <source>
        <strain evidence="9 10">R-69658</strain>
    </source>
</reference>
<accession>A0ABM8T585</accession>
<gene>
    <name evidence="9" type="primary">pobB</name>
    <name evidence="9" type="ORF">R69658_07497</name>
</gene>
<dbReference type="InterPro" id="IPR017927">
    <property type="entry name" value="FAD-bd_FR_type"/>
</dbReference>
<evidence type="ECO:0000256" key="3">
    <source>
        <dbReference type="ARBA" id="ARBA00022723"/>
    </source>
</evidence>
<dbReference type="Gene3D" id="3.10.20.30">
    <property type="match status" value="1"/>
</dbReference>
<feature type="domain" description="2Fe-2S ferredoxin-type" evidence="7">
    <location>
        <begin position="229"/>
        <end position="316"/>
    </location>
</feature>
<evidence type="ECO:0000259" key="8">
    <source>
        <dbReference type="PROSITE" id="PS51384"/>
    </source>
</evidence>
<dbReference type="InterPro" id="IPR039261">
    <property type="entry name" value="FNR_nucleotide-bd"/>
</dbReference>
<dbReference type="SUPFAM" id="SSF52343">
    <property type="entry name" value="Ferredoxin reductase-like, C-terminal NADP-linked domain"/>
    <property type="match status" value="1"/>
</dbReference>
<dbReference type="Gene3D" id="3.40.50.80">
    <property type="entry name" value="Nucleotide-binding domain of ferredoxin-NADP reductase (FNR) module"/>
    <property type="match status" value="1"/>
</dbReference>
<dbReference type="CDD" id="cd06185">
    <property type="entry name" value="PDR_like"/>
    <property type="match status" value="1"/>
</dbReference>
<evidence type="ECO:0000256" key="6">
    <source>
        <dbReference type="ARBA" id="ARBA00023014"/>
    </source>
</evidence>
<proteinExistence type="predicted"/>
<dbReference type="InterPro" id="IPR006058">
    <property type="entry name" value="2Fe2S_fd_BS"/>
</dbReference>
<organism evidence="9 10">
    <name type="scientific">Paraburkholderia aspalathi</name>
    <dbReference type="NCBI Taxonomy" id="1324617"/>
    <lineage>
        <taxon>Bacteria</taxon>
        <taxon>Pseudomonadati</taxon>
        <taxon>Pseudomonadota</taxon>
        <taxon>Betaproteobacteria</taxon>
        <taxon>Burkholderiales</taxon>
        <taxon>Burkholderiaceae</taxon>
        <taxon>Paraburkholderia</taxon>
    </lineage>
</organism>
<dbReference type="PROSITE" id="PS51384">
    <property type="entry name" value="FAD_FR"/>
    <property type="match status" value="1"/>
</dbReference>
<dbReference type="PROSITE" id="PS51085">
    <property type="entry name" value="2FE2S_FER_2"/>
    <property type="match status" value="1"/>
</dbReference>
<evidence type="ECO:0000313" key="10">
    <source>
        <dbReference type="Proteomes" id="UP000674425"/>
    </source>
</evidence>
<keyword evidence="1" id="KW-0285">Flavoprotein</keyword>
<sequence>MMLEVRVSCTRPVADDIRMLEFVPTLGGTLPAFSAGAHIDVYLPGGLVRQYSLCNGPNDQAAYRIGVLLEPNSRGGSKAVHALQEGARLQIDAPRNLFELDPQAGYSVLLAGGIGITPLLSMAAHLAAAGRPFEFHYFVRSRSRAAFLEQLESPGMAPHFQLHADDEQLGFNCSAALKRTYADDTHVYVCGPVGFIDAMLSSATAAGYEPRQLHREYFAPVDDGKMESQPFSLELARSGRTIVVGAAETTAKALARCGVNVPLSCEQGVCGTCLTKVLAGTPLHRDVFLSDAERERNDCFTPCCSRSRTPILVVDL</sequence>
<evidence type="ECO:0000256" key="4">
    <source>
        <dbReference type="ARBA" id="ARBA00023002"/>
    </source>
</evidence>
<dbReference type="InterPro" id="IPR012675">
    <property type="entry name" value="Beta-grasp_dom_sf"/>
</dbReference>
<dbReference type="InterPro" id="IPR017938">
    <property type="entry name" value="Riboflavin_synthase-like_b-brl"/>
</dbReference>
<keyword evidence="10" id="KW-1185">Reference proteome</keyword>
<dbReference type="InterPro" id="IPR036010">
    <property type="entry name" value="2Fe-2S_ferredoxin-like_sf"/>
</dbReference>
<feature type="domain" description="FAD-binding FR-type" evidence="8">
    <location>
        <begin position="1"/>
        <end position="101"/>
    </location>
</feature>
<dbReference type="Pfam" id="PF00111">
    <property type="entry name" value="Fer2"/>
    <property type="match status" value="1"/>
</dbReference>
<dbReference type="EMBL" id="CAJNAU010000148">
    <property type="protein sequence ID" value="CAE6858329.1"/>
    <property type="molecule type" value="Genomic_DNA"/>
</dbReference>
<dbReference type="PROSITE" id="PS00197">
    <property type="entry name" value="2FE2S_FER_1"/>
    <property type="match status" value="1"/>
</dbReference>
<dbReference type="InterPro" id="IPR050415">
    <property type="entry name" value="MRET"/>
</dbReference>
<comment type="caution">
    <text evidence="9">The sequence shown here is derived from an EMBL/GenBank/DDBJ whole genome shotgun (WGS) entry which is preliminary data.</text>
</comment>
<keyword evidence="5" id="KW-0408">Iron</keyword>
<evidence type="ECO:0000256" key="2">
    <source>
        <dbReference type="ARBA" id="ARBA00022714"/>
    </source>
</evidence>
<dbReference type="PRINTS" id="PR00409">
    <property type="entry name" value="PHDIOXRDTASE"/>
</dbReference>
<evidence type="ECO:0000256" key="1">
    <source>
        <dbReference type="ARBA" id="ARBA00022630"/>
    </source>
</evidence>
<name>A0ABM8T585_9BURK</name>
<dbReference type="CDD" id="cd00207">
    <property type="entry name" value="fer2"/>
    <property type="match status" value="1"/>
</dbReference>
<evidence type="ECO:0000256" key="5">
    <source>
        <dbReference type="ARBA" id="ARBA00023004"/>
    </source>
</evidence>